<feature type="repeat" description="TPR" evidence="1">
    <location>
        <begin position="39"/>
        <end position="72"/>
    </location>
</feature>
<protein>
    <submittedName>
        <fullName evidence="3">Zinc finger (C3HC4-type RING finger) family protein</fullName>
    </submittedName>
</protein>
<evidence type="ECO:0000259" key="2">
    <source>
        <dbReference type="Pfam" id="PF02190"/>
    </source>
</evidence>
<dbReference type="Proteomes" id="UP000585474">
    <property type="component" value="Unassembled WGS sequence"/>
</dbReference>
<keyword evidence="4" id="KW-1185">Reference proteome</keyword>
<dbReference type="InterPro" id="IPR011990">
    <property type="entry name" value="TPR-like_helical_dom_sf"/>
</dbReference>
<feature type="domain" description="Lon N-terminal" evidence="2">
    <location>
        <begin position="220"/>
        <end position="295"/>
    </location>
</feature>
<comment type="caution">
    <text evidence="3">The sequence shown here is derived from an EMBL/GenBank/DDBJ whole genome shotgun (WGS) entry which is preliminary data.</text>
</comment>
<sequence>MTSEASSSGLSFEGLEDVEEFIGGIEGESSMSLDRLLHVSELVQMGNQAFRDNRFEEAINCYSRANTIKPLDPVILNNRCATYLRLPPAASEHRPLSGLDPTTHAELALKDAEKVLFFQSDSVKSYILKANALILLEKYELARDVILSGLQVDPMSVTLNNIIEKNFPQEYAERKLEHDSLTNYGADLIPLFVMDVIVPCQKFHLNIFEPRYRLMVITDSTTGSIADFACEVEITECEPLPDGRFFLELESRRRFRILRNWNQDGYRVAEIEWVQDIYPSEGTRENADLQELTNNAAGFARSWMRRARDAAQQRRDRLRLLELDKAESMMPTTRDPERFTCYSNKSEAIRTIATPSHERYN</sequence>
<gene>
    <name evidence="3" type="ORF">Acr_16g0001820</name>
</gene>
<evidence type="ECO:0000313" key="3">
    <source>
        <dbReference type="EMBL" id="GFZ03558.1"/>
    </source>
</evidence>
<proteinExistence type="predicted"/>
<dbReference type="SUPFAM" id="SSF48452">
    <property type="entry name" value="TPR-like"/>
    <property type="match status" value="1"/>
</dbReference>
<organism evidence="3 4">
    <name type="scientific">Actinidia rufa</name>
    <dbReference type="NCBI Taxonomy" id="165716"/>
    <lineage>
        <taxon>Eukaryota</taxon>
        <taxon>Viridiplantae</taxon>
        <taxon>Streptophyta</taxon>
        <taxon>Embryophyta</taxon>
        <taxon>Tracheophyta</taxon>
        <taxon>Spermatophyta</taxon>
        <taxon>Magnoliopsida</taxon>
        <taxon>eudicotyledons</taxon>
        <taxon>Gunneridae</taxon>
        <taxon>Pentapetalae</taxon>
        <taxon>asterids</taxon>
        <taxon>Ericales</taxon>
        <taxon>Actinidiaceae</taxon>
        <taxon>Actinidia</taxon>
    </lineage>
</organism>
<dbReference type="EMBL" id="BJWL01000016">
    <property type="protein sequence ID" value="GFZ03558.1"/>
    <property type="molecule type" value="Genomic_DNA"/>
</dbReference>
<dbReference type="PANTHER" id="PTHR23327:SF42">
    <property type="entry name" value="LON PEPTIDASE N-TERMINAL DOMAIN AND RING FINGER PROTEIN C14F5.10C"/>
    <property type="match status" value="1"/>
</dbReference>
<dbReference type="InterPro" id="IPR015947">
    <property type="entry name" value="PUA-like_sf"/>
</dbReference>
<dbReference type="OrthoDB" id="264917at2759"/>
<evidence type="ECO:0000313" key="4">
    <source>
        <dbReference type="Proteomes" id="UP000585474"/>
    </source>
</evidence>
<dbReference type="PANTHER" id="PTHR23327">
    <property type="entry name" value="RING FINGER PROTEIN 127"/>
    <property type="match status" value="1"/>
</dbReference>
<name>A0A7J0G055_9ERIC</name>
<dbReference type="SUPFAM" id="SSF88697">
    <property type="entry name" value="PUA domain-like"/>
    <property type="match status" value="1"/>
</dbReference>
<dbReference type="Gene3D" id="2.30.130.40">
    <property type="entry name" value="LON domain-like"/>
    <property type="match status" value="2"/>
</dbReference>
<reference evidence="3 4" key="1">
    <citation type="submission" date="2019-07" db="EMBL/GenBank/DDBJ databases">
        <title>De Novo Assembly of kiwifruit Actinidia rufa.</title>
        <authorList>
            <person name="Sugita-Konishi S."/>
            <person name="Sato K."/>
            <person name="Mori E."/>
            <person name="Abe Y."/>
            <person name="Kisaki G."/>
            <person name="Hamano K."/>
            <person name="Suezawa K."/>
            <person name="Otani M."/>
            <person name="Fukuda T."/>
            <person name="Manabe T."/>
            <person name="Gomi K."/>
            <person name="Tabuchi M."/>
            <person name="Akimitsu K."/>
            <person name="Kataoka I."/>
        </authorList>
    </citation>
    <scope>NUCLEOTIDE SEQUENCE [LARGE SCALE GENOMIC DNA]</scope>
    <source>
        <strain evidence="4">cv. Fuchu</strain>
    </source>
</reference>
<dbReference type="GO" id="GO:0061630">
    <property type="term" value="F:ubiquitin protein ligase activity"/>
    <property type="evidence" value="ECO:0007669"/>
    <property type="project" value="TreeGrafter"/>
</dbReference>
<dbReference type="InterPro" id="IPR003111">
    <property type="entry name" value="Lon_prtase_N"/>
</dbReference>
<dbReference type="Gene3D" id="1.25.40.10">
    <property type="entry name" value="Tetratricopeptide repeat domain"/>
    <property type="match status" value="1"/>
</dbReference>
<dbReference type="Pfam" id="PF02190">
    <property type="entry name" value="LON_substr_bdg"/>
    <property type="match status" value="1"/>
</dbReference>
<dbReference type="InterPro" id="IPR019734">
    <property type="entry name" value="TPR_rpt"/>
</dbReference>
<accession>A0A7J0G055</accession>
<dbReference type="PROSITE" id="PS50005">
    <property type="entry name" value="TPR"/>
    <property type="match status" value="1"/>
</dbReference>
<keyword evidence="1" id="KW-0802">TPR repeat</keyword>
<dbReference type="SMART" id="SM00028">
    <property type="entry name" value="TPR"/>
    <property type="match status" value="2"/>
</dbReference>
<evidence type="ECO:0000256" key="1">
    <source>
        <dbReference type="PROSITE-ProRule" id="PRU00339"/>
    </source>
</evidence>
<dbReference type="InterPro" id="IPR046336">
    <property type="entry name" value="Lon_prtase_N_sf"/>
</dbReference>
<dbReference type="AlphaFoldDB" id="A0A7J0G055"/>